<name>A0ABR7L3Q1_9PSEU</name>
<feature type="domain" description="HTH cro/C1-type" evidence="1">
    <location>
        <begin position="16"/>
        <end position="71"/>
    </location>
</feature>
<gene>
    <name evidence="2" type="ORF">GPZ80_08155</name>
</gene>
<evidence type="ECO:0000259" key="1">
    <source>
        <dbReference type="PROSITE" id="PS50943"/>
    </source>
</evidence>
<dbReference type="PROSITE" id="PS50943">
    <property type="entry name" value="HTH_CROC1"/>
    <property type="match status" value="1"/>
</dbReference>
<sequence>MGARNRAGARELGDLLRSYREATGLTLRELGPKLGFSAACLHRLETGYRGTTTETEVVHYMAACGAHYEDVQRLIKACKDTNDDRGYWLCPHGEWMLDSLRSLIFHESQASHSVSYEPESIPGLLQTEPYARALFLGTDMPADRLEAQVQARMERQRILFRNNPAKFTFFIHERALRMEVGDYRIMAEQLLAMVFFADQSNISIRVVPAAARDRALFGGAFRLLGFAKYPAIAYMDGPVGGLFLEDTEYVAGYRSLNRRLAALALDAGESRALLATLADEYDRSEGSWDDTWQVAKEHL</sequence>
<dbReference type="SUPFAM" id="SSF47413">
    <property type="entry name" value="lambda repressor-like DNA-binding domains"/>
    <property type="match status" value="1"/>
</dbReference>
<evidence type="ECO:0000313" key="2">
    <source>
        <dbReference type="EMBL" id="MBC6447143.1"/>
    </source>
</evidence>
<proteinExistence type="predicted"/>
<evidence type="ECO:0000313" key="3">
    <source>
        <dbReference type="Proteomes" id="UP000734823"/>
    </source>
</evidence>
<dbReference type="InterPro" id="IPR043917">
    <property type="entry name" value="DUF5753"/>
</dbReference>
<keyword evidence="3" id="KW-1185">Reference proteome</keyword>
<dbReference type="RefSeq" id="WP_187219611.1">
    <property type="nucleotide sequence ID" value="NZ_JABVED010000003.1"/>
</dbReference>
<dbReference type="Pfam" id="PF19054">
    <property type="entry name" value="DUF5753"/>
    <property type="match status" value="1"/>
</dbReference>
<accession>A0ABR7L3Q1</accession>
<dbReference type="InterPro" id="IPR001387">
    <property type="entry name" value="Cro/C1-type_HTH"/>
</dbReference>
<dbReference type="InterPro" id="IPR010982">
    <property type="entry name" value="Lambda_DNA-bd_dom_sf"/>
</dbReference>
<dbReference type="Proteomes" id="UP000734823">
    <property type="component" value="Unassembled WGS sequence"/>
</dbReference>
<comment type="caution">
    <text evidence="2">The sequence shown here is derived from an EMBL/GenBank/DDBJ whole genome shotgun (WGS) entry which is preliminary data.</text>
</comment>
<reference evidence="2 3" key="1">
    <citation type="submission" date="2020-06" db="EMBL/GenBank/DDBJ databases">
        <title>Actinokineospora xiongansis sp. nov., isolated from soil of Baiyangdian.</title>
        <authorList>
            <person name="Zhang X."/>
        </authorList>
    </citation>
    <scope>NUCLEOTIDE SEQUENCE [LARGE SCALE GENOMIC DNA]</scope>
    <source>
        <strain evidence="2 3">HBU206404</strain>
    </source>
</reference>
<dbReference type="Pfam" id="PF13560">
    <property type="entry name" value="HTH_31"/>
    <property type="match status" value="1"/>
</dbReference>
<dbReference type="EMBL" id="JABVED010000003">
    <property type="protein sequence ID" value="MBC6447143.1"/>
    <property type="molecule type" value="Genomic_DNA"/>
</dbReference>
<dbReference type="Gene3D" id="1.10.260.40">
    <property type="entry name" value="lambda repressor-like DNA-binding domains"/>
    <property type="match status" value="1"/>
</dbReference>
<dbReference type="CDD" id="cd00093">
    <property type="entry name" value="HTH_XRE"/>
    <property type="match status" value="1"/>
</dbReference>
<organism evidence="2 3">
    <name type="scientific">Actinokineospora xionganensis</name>
    <dbReference type="NCBI Taxonomy" id="2684470"/>
    <lineage>
        <taxon>Bacteria</taxon>
        <taxon>Bacillati</taxon>
        <taxon>Actinomycetota</taxon>
        <taxon>Actinomycetes</taxon>
        <taxon>Pseudonocardiales</taxon>
        <taxon>Pseudonocardiaceae</taxon>
        <taxon>Actinokineospora</taxon>
    </lineage>
</organism>
<protein>
    <submittedName>
        <fullName evidence="2">Helix-turn-helix domain-containing protein</fullName>
    </submittedName>
</protein>